<reference evidence="2" key="1">
    <citation type="journal article" date="2019" name="Int. J. Syst. Evol. Microbiol.">
        <title>The Global Catalogue of Microorganisms (GCM) 10K type strain sequencing project: providing services to taxonomists for standard genome sequencing and annotation.</title>
        <authorList>
            <consortium name="The Broad Institute Genomics Platform"/>
            <consortium name="The Broad Institute Genome Sequencing Center for Infectious Disease"/>
            <person name="Wu L."/>
            <person name="Ma J."/>
        </authorList>
    </citation>
    <scope>NUCLEOTIDE SEQUENCE [LARGE SCALE GENOMIC DNA]</scope>
    <source>
        <strain evidence="2">CGMCC 1.6964</strain>
    </source>
</reference>
<protein>
    <submittedName>
        <fullName evidence="1">Uncharacterized protein</fullName>
    </submittedName>
</protein>
<gene>
    <name evidence="1" type="ORF">GCM10010969_02160</name>
</gene>
<dbReference type="Proteomes" id="UP000606653">
    <property type="component" value="Unassembled WGS sequence"/>
</dbReference>
<dbReference type="Pfam" id="PF25846">
    <property type="entry name" value="YmzB"/>
    <property type="match status" value="1"/>
</dbReference>
<dbReference type="InterPro" id="IPR058926">
    <property type="entry name" value="YmzB-like"/>
</dbReference>
<evidence type="ECO:0000313" key="1">
    <source>
        <dbReference type="EMBL" id="GGN91033.1"/>
    </source>
</evidence>
<organism evidence="1 2">
    <name type="scientific">Saccharibacillus kuerlensis</name>
    <dbReference type="NCBI Taxonomy" id="459527"/>
    <lineage>
        <taxon>Bacteria</taxon>
        <taxon>Bacillati</taxon>
        <taxon>Bacillota</taxon>
        <taxon>Bacilli</taxon>
        <taxon>Bacillales</taxon>
        <taxon>Paenibacillaceae</taxon>
        <taxon>Saccharibacillus</taxon>
    </lineage>
</organism>
<proteinExistence type="predicted"/>
<keyword evidence="2" id="KW-1185">Reference proteome</keyword>
<sequence length="132" mass="15070">MDSMQAMREAPPKERVETMEKQIQALTEWLNGKAGQTLKIEKKENDDTDIVHFELEEIGERPQDNPVDDYLERALLLRGSGSILNADGEKVPVPGDTYEIVLNDLQVDSQNEERLTLKNDRAEYTLDVVQQN</sequence>
<accession>A0ABQ2KTH8</accession>
<evidence type="ECO:0000313" key="2">
    <source>
        <dbReference type="Proteomes" id="UP000606653"/>
    </source>
</evidence>
<name>A0ABQ2KTH8_9BACL</name>
<comment type="caution">
    <text evidence="1">The sequence shown here is derived from an EMBL/GenBank/DDBJ whole genome shotgun (WGS) entry which is preliminary data.</text>
</comment>
<dbReference type="EMBL" id="BMLN01000001">
    <property type="protein sequence ID" value="GGN91033.1"/>
    <property type="molecule type" value="Genomic_DNA"/>
</dbReference>